<sequence length="337" mass="34888">MTISAVPPARRVAGAVFATVLAALLTASCAAPHDMAEFSGEASQETARTSEDRPAAVAPEAGGTEAGGTEAGEPGADGSAASLDAGTAASERSLVHTASMTVRVEDVEEAGEAARELVLEAGGYIAEESVSTPANGAPAASMTLRVPAGGYEEALVSLADLGDRSYLDRSVQDVTEEVADVESRIESTETALETLRGYLEEAQDVDDLLRVEEEIQTRQAELEAFQARRDALGNQTSYSTVYLELVPPQTYVEPAEEGIGFLGGLERGWQALVRVVQGVAVAAGWLLPFAAVIALPAAGALWWLRRRRAARRRAAAAPPPAAEEAGGTGASGEGPNS</sequence>
<keyword evidence="3" id="KW-0472">Membrane</keyword>
<evidence type="ECO:0000313" key="7">
    <source>
        <dbReference type="Proteomes" id="UP000536604"/>
    </source>
</evidence>
<feature type="compositionally biased region" description="Gly residues" evidence="2">
    <location>
        <begin position="326"/>
        <end position="337"/>
    </location>
</feature>
<dbReference type="InterPro" id="IPR025645">
    <property type="entry name" value="DUF4349"/>
</dbReference>
<keyword evidence="7" id="KW-1185">Reference proteome</keyword>
<organism evidence="6 7">
    <name type="scientific">Nocardiopsis algeriensis</name>
    <dbReference type="NCBI Taxonomy" id="1478215"/>
    <lineage>
        <taxon>Bacteria</taxon>
        <taxon>Bacillati</taxon>
        <taxon>Actinomycetota</taxon>
        <taxon>Actinomycetes</taxon>
        <taxon>Streptosporangiales</taxon>
        <taxon>Nocardiopsidaceae</taxon>
        <taxon>Nocardiopsis</taxon>
    </lineage>
</organism>
<feature type="compositionally biased region" description="Low complexity" evidence="2">
    <location>
        <begin position="71"/>
        <end position="88"/>
    </location>
</feature>
<evidence type="ECO:0000256" key="3">
    <source>
        <dbReference type="SAM" id="Phobius"/>
    </source>
</evidence>
<accession>A0A841ING2</accession>
<dbReference type="RefSeq" id="WP_184289818.1">
    <property type="nucleotide sequence ID" value="NZ_JACHJO010000004.1"/>
</dbReference>
<protein>
    <recommendedName>
        <fullName evidence="5">DUF4349 domain-containing protein</fullName>
    </recommendedName>
</protein>
<dbReference type="Pfam" id="PF14257">
    <property type="entry name" value="DUF4349"/>
    <property type="match status" value="1"/>
</dbReference>
<keyword evidence="3" id="KW-1133">Transmembrane helix</keyword>
<evidence type="ECO:0000256" key="2">
    <source>
        <dbReference type="SAM" id="MobiDB-lite"/>
    </source>
</evidence>
<feature type="signal peptide" evidence="4">
    <location>
        <begin position="1"/>
        <end position="30"/>
    </location>
</feature>
<keyword evidence="4" id="KW-0732">Signal</keyword>
<keyword evidence="1" id="KW-0175">Coiled coil</keyword>
<name>A0A841ING2_9ACTN</name>
<proteinExistence type="predicted"/>
<feature type="region of interest" description="Disordered" evidence="2">
    <location>
        <begin position="314"/>
        <end position="337"/>
    </location>
</feature>
<feature type="chain" id="PRO_5033024765" description="DUF4349 domain-containing protein" evidence="4">
    <location>
        <begin position="31"/>
        <end position="337"/>
    </location>
</feature>
<evidence type="ECO:0000256" key="4">
    <source>
        <dbReference type="SAM" id="SignalP"/>
    </source>
</evidence>
<feature type="coiled-coil region" evidence="1">
    <location>
        <begin position="171"/>
        <end position="228"/>
    </location>
</feature>
<feature type="transmembrane region" description="Helical" evidence="3">
    <location>
        <begin position="282"/>
        <end position="304"/>
    </location>
</feature>
<feature type="domain" description="DUF4349" evidence="5">
    <location>
        <begin position="92"/>
        <end position="301"/>
    </location>
</feature>
<dbReference type="Proteomes" id="UP000536604">
    <property type="component" value="Unassembled WGS sequence"/>
</dbReference>
<feature type="region of interest" description="Disordered" evidence="2">
    <location>
        <begin position="37"/>
        <end position="88"/>
    </location>
</feature>
<evidence type="ECO:0000259" key="5">
    <source>
        <dbReference type="Pfam" id="PF14257"/>
    </source>
</evidence>
<comment type="caution">
    <text evidence="6">The sequence shown here is derived from an EMBL/GenBank/DDBJ whole genome shotgun (WGS) entry which is preliminary data.</text>
</comment>
<dbReference type="EMBL" id="JACHJO010000004">
    <property type="protein sequence ID" value="MBB6119624.1"/>
    <property type="molecule type" value="Genomic_DNA"/>
</dbReference>
<evidence type="ECO:0000256" key="1">
    <source>
        <dbReference type="SAM" id="Coils"/>
    </source>
</evidence>
<evidence type="ECO:0000313" key="6">
    <source>
        <dbReference type="EMBL" id="MBB6119624.1"/>
    </source>
</evidence>
<reference evidence="6 7" key="1">
    <citation type="submission" date="2020-08" db="EMBL/GenBank/DDBJ databases">
        <title>Genomic Encyclopedia of Type Strains, Phase III (KMG-III): the genomes of soil and plant-associated and newly described type strains.</title>
        <authorList>
            <person name="Whitman W."/>
        </authorList>
    </citation>
    <scope>NUCLEOTIDE SEQUENCE [LARGE SCALE GENOMIC DNA]</scope>
    <source>
        <strain evidence="6 7">CECT 8712</strain>
    </source>
</reference>
<dbReference type="AlphaFoldDB" id="A0A841ING2"/>
<gene>
    <name evidence="6" type="ORF">FHS13_001573</name>
</gene>
<keyword evidence="3" id="KW-0812">Transmembrane</keyword>